<proteinExistence type="predicted"/>
<protein>
    <recommendedName>
        <fullName evidence="3">Sarcosine oxidase subunit gamma</fullName>
    </recommendedName>
</protein>
<evidence type="ECO:0000313" key="2">
    <source>
        <dbReference type="Proteomes" id="UP001318682"/>
    </source>
</evidence>
<evidence type="ECO:0008006" key="3">
    <source>
        <dbReference type="Google" id="ProtNLM"/>
    </source>
</evidence>
<dbReference type="EMBL" id="CP143423">
    <property type="protein sequence ID" value="WVX47731.1"/>
    <property type="molecule type" value="Genomic_DNA"/>
</dbReference>
<dbReference type="SUPFAM" id="SSF103025">
    <property type="entry name" value="Folate-binding domain"/>
    <property type="match status" value="1"/>
</dbReference>
<sequence>MNAPVKSVDAVSVTVLPPVARFNLRIAPADLDAASKAFGLKLPGKIGQGARKEGRAAYCVGPDEWLLHAAETDQAALVAVFDTVRAKTPHSLTVISDREVTIAITGPAAMELLSLACPLDLSGMAVGGVKRTVFDYAQVVLIRDADDAFRLEVWRSFFPHVSGLLDVGVKELSIGL</sequence>
<accession>A0ABZ2BP02</accession>
<gene>
    <name evidence="1" type="ORF">ROLI_008020</name>
</gene>
<dbReference type="Gene3D" id="3.30.70.1520">
    <property type="entry name" value="Heterotetrameric sarcosine oxidase"/>
    <property type="match status" value="1"/>
</dbReference>
<dbReference type="RefSeq" id="WP_187430254.1">
    <property type="nucleotide sequence ID" value="NZ_CP143423.1"/>
</dbReference>
<dbReference type="Proteomes" id="UP001318682">
    <property type="component" value="Chromosome"/>
</dbReference>
<dbReference type="Gene3D" id="3.30.1360.120">
    <property type="entry name" value="Probable tRNA modification gtpase trme, domain 1"/>
    <property type="match status" value="1"/>
</dbReference>
<name>A0ABZ2BP02_9RHOB</name>
<dbReference type="Pfam" id="PF04268">
    <property type="entry name" value="SoxG"/>
    <property type="match status" value="1"/>
</dbReference>
<reference evidence="1 2" key="1">
    <citation type="submission" date="2015-07" db="EMBL/GenBank/DDBJ databases">
        <authorList>
            <person name="Voget S."/>
            <person name="Dogs M."/>
            <person name="Brinkhoff T.H."/>
            <person name="Daniel R."/>
        </authorList>
    </citation>
    <scope>NUCLEOTIDE SEQUENCE [LARGE SCALE GENOMIC DNA]</scope>
    <source>
        <strain evidence="1 2">B14</strain>
    </source>
</reference>
<evidence type="ECO:0000313" key="1">
    <source>
        <dbReference type="EMBL" id="WVX47731.1"/>
    </source>
</evidence>
<dbReference type="InterPro" id="IPR027266">
    <property type="entry name" value="TrmE/GcvT-like"/>
</dbReference>
<reference evidence="2" key="2">
    <citation type="submission" date="2024-01" db="EMBL/GenBank/DDBJ databases">
        <title>Roseobacter fucihabitans sp. nov., isolated from the brown alga Fucus spiralis.</title>
        <authorList>
            <person name="Hahnke S."/>
            <person name="Berger M."/>
            <person name="Schlingloff A."/>
            <person name="Athale I."/>
            <person name="Neumann-Schaal M."/>
            <person name="Adenaya A."/>
            <person name="Poehlein A."/>
            <person name="Daniel R."/>
            <person name="Pertersen J."/>
            <person name="Brinkhoff T."/>
        </authorList>
    </citation>
    <scope>NUCLEOTIDE SEQUENCE [LARGE SCALE GENOMIC DNA]</scope>
    <source>
        <strain evidence="2">B14</strain>
    </source>
</reference>
<dbReference type="InterPro" id="IPR007375">
    <property type="entry name" value="SoxG"/>
</dbReference>
<keyword evidence="2" id="KW-1185">Reference proteome</keyword>
<organism evidence="1 2">
    <name type="scientific">Roseobacter fucihabitans</name>
    <dbReference type="NCBI Taxonomy" id="1537242"/>
    <lineage>
        <taxon>Bacteria</taxon>
        <taxon>Pseudomonadati</taxon>
        <taxon>Pseudomonadota</taxon>
        <taxon>Alphaproteobacteria</taxon>
        <taxon>Rhodobacterales</taxon>
        <taxon>Roseobacteraceae</taxon>
        <taxon>Roseobacter</taxon>
    </lineage>
</organism>